<gene>
    <name evidence="2" type="ORF">SAMN02746098_00299</name>
</gene>
<accession>A0A1M5QLR8</accession>
<keyword evidence="3" id="KW-1185">Reference proteome</keyword>
<dbReference type="EMBL" id="FQXJ01000003">
    <property type="protein sequence ID" value="SHH14938.1"/>
    <property type="molecule type" value="Genomic_DNA"/>
</dbReference>
<protein>
    <recommendedName>
        <fullName evidence="1">YqbQ/XkdQ domain-containing protein</fullName>
    </recommendedName>
</protein>
<evidence type="ECO:0000313" key="3">
    <source>
        <dbReference type="Proteomes" id="UP000183954"/>
    </source>
</evidence>
<dbReference type="Gene3D" id="3.55.50.10">
    <property type="entry name" value="Baseplate protein-like domains"/>
    <property type="match status" value="1"/>
</dbReference>
<sequence>MITLYSLYNGVVRDITKVVKSISCSGDKAQAARKLDITLAYPIWDRNQPRTQIGPGTKVWLLLDGKEIFRGVAWDREINSASEELPFVAYDYLIYLTKSKVTYNFVNITPEDATKKICSELGVEVGTIASTGLKVNRLIAQKTGYEAIMELYTQASKTNGKRYFPVMDGTKLCVIEKGQIVVDYTLRSRLDGAGNNLLSTSYRDSLEGMVNKVKIYDNKNNYAGEVSNASWMDEYGLLQDNYTQEVDKDSSAVAKGMLTGVKRSVTIPALGNWNCRTGYAVNTEIVYVDILQNALMSIDGDTHTWEPGTGRYTMSLSLSFGNE</sequence>
<dbReference type="InterPro" id="IPR056937">
    <property type="entry name" value="YqbQ/XkdQ"/>
</dbReference>
<name>A0A1M5QLR8_9FIRM</name>
<reference evidence="3" key="1">
    <citation type="submission" date="2016-11" db="EMBL/GenBank/DDBJ databases">
        <authorList>
            <person name="Varghese N."/>
            <person name="Submissions S."/>
        </authorList>
    </citation>
    <scope>NUCLEOTIDE SEQUENCE [LARGE SCALE GENOMIC DNA]</scope>
    <source>
        <strain evidence="3">DSM 15449</strain>
    </source>
</reference>
<feature type="domain" description="YqbQ/XkdQ" evidence="1">
    <location>
        <begin position="23"/>
        <end position="318"/>
    </location>
</feature>
<evidence type="ECO:0000259" key="1">
    <source>
        <dbReference type="Pfam" id="PF24032"/>
    </source>
</evidence>
<dbReference type="InterPro" id="IPR023399">
    <property type="entry name" value="Baseplate-like_2-layer_sand"/>
</dbReference>
<dbReference type="SUPFAM" id="SSF69279">
    <property type="entry name" value="Phage tail proteins"/>
    <property type="match status" value="1"/>
</dbReference>
<dbReference type="RefSeq" id="WP_073027291.1">
    <property type="nucleotide sequence ID" value="NZ_FQXJ01000003.1"/>
</dbReference>
<dbReference type="Gene3D" id="3.30.1920.10">
    <property type="entry name" value="Baseplate protein-like domains - 2 layer sandwich fold"/>
    <property type="match status" value="1"/>
</dbReference>
<evidence type="ECO:0000313" key="2">
    <source>
        <dbReference type="EMBL" id="SHH14938.1"/>
    </source>
</evidence>
<dbReference type="OrthoDB" id="1698671at2"/>
<dbReference type="Gene3D" id="2.30.300.10">
    <property type="entry name" value="Baseplate protein-like domain - beta roll fold"/>
    <property type="match status" value="1"/>
</dbReference>
<proteinExistence type="predicted"/>
<dbReference type="Pfam" id="PF24032">
    <property type="entry name" value="YQBQ"/>
    <property type="match status" value="1"/>
</dbReference>
<dbReference type="AlphaFoldDB" id="A0A1M5QLR8"/>
<organism evidence="2 3">
    <name type="scientific">Desulfosporosinus lacus DSM 15449</name>
    <dbReference type="NCBI Taxonomy" id="1121420"/>
    <lineage>
        <taxon>Bacteria</taxon>
        <taxon>Bacillati</taxon>
        <taxon>Bacillota</taxon>
        <taxon>Clostridia</taxon>
        <taxon>Eubacteriales</taxon>
        <taxon>Desulfitobacteriaceae</taxon>
        <taxon>Desulfosporosinus</taxon>
    </lineage>
</organism>
<dbReference type="STRING" id="1121420.SAMN02746098_00299"/>
<dbReference type="Proteomes" id="UP000183954">
    <property type="component" value="Unassembled WGS sequence"/>
</dbReference>